<dbReference type="NCBIfam" id="TIGR00711">
    <property type="entry name" value="efflux_EmrB"/>
    <property type="match status" value="1"/>
</dbReference>
<feature type="transmembrane region" description="Helical" evidence="9">
    <location>
        <begin position="186"/>
        <end position="207"/>
    </location>
</feature>
<feature type="transmembrane region" description="Helical" evidence="9">
    <location>
        <begin position="350"/>
        <end position="366"/>
    </location>
</feature>
<dbReference type="InterPro" id="IPR020846">
    <property type="entry name" value="MFS_dom"/>
</dbReference>
<feature type="transmembrane region" description="Helical" evidence="9">
    <location>
        <begin position="219"/>
        <end position="237"/>
    </location>
</feature>
<evidence type="ECO:0000256" key="9">
    <source>
        <dbReference type="SAM" id="Phobius"/>
    </source>
</evidence>
<dbReference type="Proteomes" id="UP001428817">
    <property type="component" value="Unassembled WGS sequence"/>
</dbReference>
<evidence type="ECO:0000313" key="11">
    <source>
        <dbReference type="EMBL" id="GAA5155687.1"/>
    </source>
</evidence>
<proteinExistence type="inferred from homology"/>
<dbReference type="Pfam" id="PF07690">
    <property type="entry name" value="MFS_1"/>
    <property type="match status" value="1"/>
</dbReference>
<keyword evidence="4" id="KW-1003">Cell membrane</keyword>
<evidence type="ECO:0000256" key="7">
    <source>
        <dbReference type="ARBA" id="ARBA00023136"/>
    </source>
</evidence>
<feature type="transmembrane region" description="Helical" evidence="9">
    <location>
        <begin position="98"/>
        <end position="117"/>
    </location>
</feature>
<dbReference type="RefSeq" id="WP_185064009.1">
    <property type="nucleotide sequence ID" value="NZ_BAABJP010000010.1"/>
</dbReference>
<feature type="region of interest" description="Disordered" evidence="8">
    <location>
        <begin position="1"/>
        <end position="25"/>
    </location>
</feature>
<evidence type="ECO:0000256" key="2">
    <source>
        <dbReference type="ARBA" id="ARBA00008537"/>
    </source>
</evidence>
<dbReference type="PANTHER" id="PTHR42718">
    <property type="entry name" value="MAJOR FACILITATOR SUPERFAMILY MULTIDRUG TRANSPORTER MFSC"/>
    <property type="match status" value="1"/>
</dbReference>
<dbReference type="SUPFAM" id="SSF103473">
    <property type="entry name" value="MFS general substrate transporter"/>
    <property type="match status" value="1"/>
</dbReference>
<dbReference type="PANTHER" id="PTHR42718:SF9">
    <property type="entry name" value="MAJOR FACILITATOR SUPERFAMILY MULTIDRUG TRANSPORTER MFSC"/>
    <property type="match status" value="1"/>
</dbReference>
<evidence type="ECO:0000256" key="6">
    <source>
        <dbReference type="ARBA" id="ARBA00022989"/>
    </source>
</evidence>
<feature type="domain" description="Major facilitator superfamily (MFS) profile" evidence="10">
    <location>
        <begin position="32"/>
        <end position="526"/>
    </location>
</feature>
<feature type="transmembrane region" description="Helical" evidence="9">
    <location>
        <begin position="157"/>
        <end position="180"/>
    </location>
</feature>
<dbReference type="Gene3D" id="1.20.1250.20">
    <property type="entry name" value="MFS general substrate transporter like domains"/>
    <property type="match status" value="1"/>
</dbReference>
<accession>A0ABP9Q2F0</accession>
<organism evidence="11 12">
    <name type="scientific">Pseudonocardia eucalypti</name>
    <dbReference type="NCBI Taxonomy" id="648755"/>
    <lineage>
        <taxon>Bacteria</taxon>
        <taxon>Bacillati</taxon>
        <taxon>Actinomycetota</taxon>
        <taxon>Actinomycetes</taxon>
        <taxon>Pseudonocardiales</taxon>
        <taxon>Pseudonocardiaceae</taxon>
        <taxon>Pseudonocardia</taxon>
    </lineage>
</organism>
<keyword evidence="3" id="KW-0813">Transport</keyword>
<feature type="transmembrane region" description="Helical" evidence="9">
    <location>
        <begin position="123"/>
        <end position="145"/>
    </location>
</feature>
<comment type="caution">
    <text evidence="11">The sequence shown here is derived from an EMBL/GenBank/DDBJ whole genome shotgun (WGS) entry which is preliminary data.</text>
</comment>
<dbReference type="CDD" id="cd17503">
    <property type="entry name" value="MFS_LmrB_MDR_like"/>
    <property type="match status" value="1"/>
</dbReference>
<dbReference type="InterPro" id="IPR011701">
    <property type="entry name" value="MFS"/>
</dbReference>
<keyword evidence="6 9" id="KW-1133">Transmembrane helix</keyword>
<dbReference type="InterPro" id="IPR036259">
    <property type="entry name" value="MFS_trans_sf"/>
</dbReference>
<feature type="transmembrane region" description="Helical" evidence="9">
    <location>
        <begin position="68"/>
        <end position="86"/>
    </location>
</feature>
<feature type="transmembrane region" description="Helical" evidence="9">
    <location>
        <begin position="249"/>
        <end position="268"/>
    </location>
</feature>
<evidence type="ECO:0000313" key="12">
    <source>
        <dbReference type="Proteomes" id="UP001428817"/>
    </source>
</evidence>
<evidence type="ECO:0000256" key="1">
    <source>
        <dbReference type="ARBA" id="ARBA00004651"/>
    </source>
</evidence>
<comment type="subcellular location">
    <subcellularLocation>
        <location evidence="1">Cell membrane</location>
        <topology evidence="1">Multi-pass membrane protein</topology>
    </subcellularLocation>
</comment>
<dbReference type="EMBL" id="BAABJP010000010">
    <property type="protein sequence ID" value="GAA5155687.1"/>
    <property type="molecule type" value="Genomic_DNA"/>
</dbReference>
<keyword evidence="7 9" id="KW-0472">Membrane</keyword>
<comment type="similarity">
    <text evidence="2">Belongs to the major facilitator superfamily. EmrB family.</text>
</comment>
<dbReference type="InterPro" id="IPR004638">
    <property type="entry name" value="EmrB-like"/>
</dbReference>
<keyword evidence="12" id="KW-1185">Reference proteome</keyword>
<evidence type="ECO:0000259" key="10">
    <source>
        <dbReference type="PROSITE" id="PS50850"/>
    </source>
</evidence>
<dbReference type="PRINTS" id="PR01036">
    <property type="entry name" value="TCRTETB"/>
</dbReference>
<feature type="transmembrane region" description="Helical" evidence="9">
    <location>
        <begin position="280"/>
        <end position="305"/>
    </location>
</feature>
<evidence type="ECO:0000256" key="3">
    <source>
        <dbReference type="ARBA" id="ARBA00022448"/>
    </source>
</evidence>
<gene>
    <name evidence="11" type="ORF">GCM10023321_29660</name>
</gene>
<keyword evidence="5 9" id="KW-0812">Transmembrane</keyword>
<feature type="transmembrane region" description="Helical" evidence="9">
    <location>
        <begin position="378"/>
        <end position="398"/>
    </location>
</feature>
<evidence type="ECO:0000256" key="5">
    <source>
        <dbReference type="ARBA" id="ARBA00022692"/>
    </source>
</evidence>
<dbReference type="Gene3D" id="1.20.1720.10">
    <property type="entry name" value="Multidrug resistance protein D"/>
    <property type="match status" value="1"/>
</dbReference>
<sequence length="539" mass="57301">MTLTTSERPVDERTDGSTTAVAKKKDPPWGLSLAVLVAGMFMAVLDVTIVNVAVPAVQKDLGASLEDVLWIATAYTLTLGVVVPLSSWLGNRFGLTNVYLASLFGFAIGSALCGMAWNLESLIAFRVVQAVSGGILPVMTMTLLYKIVPPEKIGAAMGMYGLGIVFAPATGPVLGGYLIEHTNWRLIFYVNVPIAVLGLIAAVLVLPRFPGGARRPFDAYGFVTAAYGLFAILLAVSKAEDWDWVSYPTLILLVSGALSLALFVVIELEREHPLVDVRVFLTWQFTNSLLILPVLSISLFAMMFYVPTFLQQGQGLTALEAGLRLMPQAFVVGFLMPIAGQLYDKIGPRWLVVIGMLLTGWGSYLLSGINPDMTEADVILWTCVRACGMGLSMMPLMTAGISALPASRVDQGSAINNLTQQASAAIGLGIFTTMAVGQQAQMAADRAALMTQNRAAELPVIPMPPGMGLTPDMMGAGGDRTLAMYGLYQQTRLHVLGASYSNVFLVIAGLCVAAVILSFLLRRPPAASPGDTPVAVHAG</sequence>
<evidence type="ECO:0000256" key="8">
    <source>
        <dbReference type="SAM" id="MobiDB-lite"/>
    </source>
</evidence>
<feature type="transmembrane region" description="Helical" evidence="9">
    <location>
        <begin position="33"/>
        <end position="56"/>
    </location>
</feature>
<reference evidence="12" key="1">
    <citation type="journal article" date="2019" name="Int. J. Syst. Evol. Microbiol.">
        <title>The Global Catalogue of Microorganisms (GCM) 10K type strain sequencing project: providing services to taxonomists for standard genome sequencing and annotation.</title>
        <authorList>
            <consortium name="The Broad Institute Genomics Platform"/>
            <consortium name="The Broad Institute Genome Sequencing Center for Infectious Disease"/>
            <person name="Wu L."/>
            <person name="Ma J."/>
        </authorList>
    </citation>
    <scope>NUCLEOTIDE SEQUENCE [LARGE SCALE GENOMIC DNA]</scope>
    <source>
        <strain evidence="12">JCM 18303</strain>
    </source>
</reference>
<feature type="transmembrane region" description="Helical" evidence="9">
    <location>
        <begin position="500"/>
        <end position="521"/>
    </location>
</feature>
<evidence type="ECO:0000256" key="4">
    <source>
        <dbReference type="ARBA" id="ARBA00022475"/>
    </source>
</evidence>
<name>A0ABP9Q2F0_9PSEU</name>
<protein>
    <submittedName>
        <fullName evidence="11">DHA2 family efflux MFS transporter permease subunit</fullName>
    </submittedName>
</protein>
<dbReference type="PROSITE" id="PS50850">
    <property type="entry name" value="MFS"/>
    <property type="match status" value="1"/>
</dbReference>